<name>A0A023WS30_STUST</name>
<dbReference type="KEGG" id="pstu:UIB01_10860"/>
<accession>A0A023WS30</accession>
<feature type="transmembrane region" description="Helical" evidence="1">
    <location>
        <begin position="92"/>
        <end position="110"/>
    </location>
</feature>
<dbReference type="Proteomes" id="UP000025238">
    <property type="component" value="Chromosome"/>
</dbReference>
<feature type="transmembrane region" description="Helical" evidence="1">
    <location>
        <begin position="49"/>
        <end position="71"/>
    </location>
</feature>
<evidence type="ECO:0000313" key="3">
    <source>
        <dbReference type="EMBL" id="AHY42943.1"/>
    </source>
</evidence>
<feature type="transmembrane region" description="Helical" evidence="1">
    <location>
        <begin position="116"/>
        <end position="139"/>
    </location>
</feature>
<feature type="domain" description="Acyltransferase 3" evidence="2">
    <location>
        <begin position="12"/>
        <end position="334"/>
    </location>
</feature>
<dbReference type="PANTHER" id="PTHR23028">
    <property type="entry name" value="ACETYLTRANSFERASE"/>
    <property type="match status" value="1"/>
</dbReference>
<organism evidence="3 4">
    <name type="scientific">Stutzerimonas stutzeri</name>
    <name type="common">Pseudomonas stutzeri</name>
    <dbReference type="NCBI Taxonomy" id="316"/>
    <lineage>
        <taxon>Bacteria</taxon>
        <taxon>Pseudomonadati</taxon>
        <taxon>Pseudomonadota</taxon>
        <taxon>Gammaproteobacteria</taxon>
        <taxon>Pseudomonadales</taxon>
        <taxon>Pseudomonadaceae</taxon>
        <taxon>Stutzerimonas</taxon>
    </lineage>
</organism>
<evidence type="ECO:0000256" key="1">
    <source>
        <dbReference type="SAM" id="Phobius"/>
    </source>
</evidence>
<keyword evidence="3" id="KW-0808">Transferase</keyword>
<dbReference type="PANTHER" id="PTHR23028:SF53">
    <property type="entry name" value="ACYL_TRANSF_3 DOMAIN-CONTAINING PROTEIN"/>
    <property type="match status" value="1"/>
</dbReference>
<evidence type="ECO:0000259" key="2">
    <source>
        <dbReference type="Pfam" id="PF01757"/>
    </source>
</evidence>
<dbReference type="Pfam" id="PF01757">
    <property type="entry name" value="Acyl_transf_3"/>
    <property type="match status" value="1"/>
</dbReference>
<feature type="transmembrane region" description="Helical" evidence="1">
    <location>
        <begin position="317"/>
        <end position="338"/>
    </location>
</feature>
<proteinExistence type="predicted"/>
<feature type="transmembrane region" description="Helical" evidence="1">
    <location>
        <begin position="294"/>
        <end position="311"/>
    </location>
</feature>
<keyword evidence="1" id="KW-0812">Transmembrane</keyword>
<dbReference type="InterPro" id="IPR002656">
    <property type="entry name" value="Acyl_transf_3_dom"/>
</dbReference>
<protein>
    <submittedName>
        <fullName evidence="3">Acetyltransferase</fullName>
    </submittedName>
</protein>
<dbReference type="OrthoDB" id="9767863at2"/>
<keyword evidence="1" id="KW-1133">Transmembrane helix</keyword>
<feature type="transmembrane region" description="Helical" evidence="1">
    <location>
        <begin position="16"/>
        <end position="37"/>
    </location>
</feature>
<sequence>MTDAGARHGKNRNIQFLRGLAIVMVLLAHASVMLVGVEADWWDGLLQRFLPGVGVDLFFLISGYLMGATFLRKQQRFDALAVYAFYKKRIRRVLLPTWFWAAVVLLFSVVEPPRGAPVYSLDTLLGVTASAAFFLANIFNGLHETDFGYFWSIALEVQFYLLFPLLLLLRRAFWPAVIGIVLWFSFANPFAPEWLFRANGLFMGLLLWKLSSLDQFRVVERDIAAMTATSKVLVSGLAVASASLLAIALEPLASFRWAATTLVLAVPFMLAVCSSEAIFGALSRPLEAVGQVSFSLYLCHIPVWLLCMTGLDDQPLLPRVTVCLTMSLIVAGLSYRYIERPLMDGAKSAALAGDRASATARSIAAVARVGRGG</sequence>
<dbReference type="EMBL" id="CP007509">
    <property type="protein sequence ID" value="AHY42943.1"/>
    <property type="molecule type" value="Genomic_DNA"/>
</dbReference>
<dbReference type="AlphaFoldDB" id="A0A023WS30"/>
<dbReference type="GO" id="GO:0016020">
    <property type="term" value="C:membrane"/>
    <property type="evidence" value="ECO:0007669"/>
    <property type="project" value="TreeGrafter"/>
</dbReference>
<feature type="transmembrane region" description="Helical" evidence="1">
    <location>
        <begin position="255"/>
        <end position="282"/>
    </location>
</feature>
<feature type="transmembrane region" description="Helical" evidence="1">
    <location>
        <begin position="232"/>
        <end position="249"/>
    </location>
</feature>
<dbReference type="GO" id="GO:0000271">
    <property type="term" value="P:polysaccharide biosynthetic process"/>
    <property type="evidence" value="ECO:0007669"/>
    <property type="project" value="TreeGrafter"/>
</dbReference>
<evidence type="ECO:0000313" key="4">
    <source>
        <dbReference type="Proteomes" id="UP000025238"/>
    </source>
</evidence>
<gene>
    <name evidence="3" type="ORF">UIB01_10860</name>
</gene>
<dbReference type="PATRIC" id="fig|316.97.peg.2168"/>
<dbReference type="GO" id="GO:0016747">
    <property type="term" value="F:acyltransferase activity, transferring groups other than amino-acyl groups"/>
    <property type="evidence" value="ECO:0007669"/>
    <property type="project" value="InterPro"/>
</dbReference>
<keyword evidence="1" id="KW-0472">Membrane</keyword>
<dbReference type="InterPro" id="IPR050879">
    <property type="entry name" value="Acyltransferase_3"/>
</dbReference>
<reference evidence="3 4" key="1">
    <citation type="submission" date="2014-03" db="EMBL/GenBank/DDBJ databases">
        <title>Complete genome sequence of Pseudomonas stutzeri 19SMN4.</title>
        <authorList>
            <person name="Brunet-Galmes I."/>
            <person name="Nogales B."/>
            <person name="Busquets A."/>
            <person name="Pena A."/>
            <person name="Gomila M."/>
            <person name="Garcia-Valdes E."/>
            <person name="Lalucat J."/>
            <person name="Bennasar A."/>
            <person name="Bosch R."/>
        </authorList>
    </citation>
    <scope>NUCLEOTIDE SEQUENCE [LARGE SCALE GENOMIC DNA]</scope>
    <source>
        <strain evidence="3 4">19SMN4</strain>
    </source>
</reference>